<proteinExistence type="predicted"/>
<comment type="caution">
    <text evidence="1">The sequence shown here is derived from an EMBL/GenBank/DDBJ whole genome shotgun (WGS) entry which is preliminary data.</text>
</comment>
<gene>
    <name evidence="1" type="ORF">MRATA1EN1_LOCUS31708</name>
</gene>
<dbReference type="EMBL" id="CATKSN020000645">
    <property type="protein sequence ID" value="CAI9150090.1"/>
    <property type="molecule type" value="Genomic_DNA"/>
</dbReference>
<name>A0ABN8XKX6_RANTA</name>
<evidence type="ECO:0000313" key="2">
    <source>
        <dbReference type="Proteomes" id="UP001176941"/>
    </source>
</evidence>
<organism evidence="1 2">
    <name type="scientific">Rangifer tarandus platyrhynchus</name>
    <name type="common">Svalbard reindeer</name>
    <dbReference type="NCBI Taxonomy" id="3082113"/>
    <lineage>
        <taxon>Eukaryota</taxon>
        <taxon>Metazoa</taxon>
        <taxon>Chordata</taxon>
        <taxon>Craniata</taxon>
        <taxon>Vertebrata</taxon>
        <taxon>Euteleostomi</taxon>
        <taxon>Mammalia</taxon>
        <taxon>Eutheria</taxon>
        <taxon>Laurasiatheria</taxon>
        <taxon>Artiodactyla</taxon>
        <taxon>Ruminantia</taxon>
        <taxon>Pecora</taxon>
        <taxon>Cervidae</taxon>
        <taxon>Odocoileinae</taxon>
        <taxon>Rangifer</taxon>
    </lineage>
</organism>
<keyword evidence="2" id="KW-1185">Reference proteome</keyword>
<dbReference type="Proteomes" id="UP001176941">
    <property type="component" value="Unassembled WGS sequence"/>
</dbReference>
<sequence>MSDFFSTLQSFQPRTVACQASLSVGCSRQECWSGLPCPTPGNLPDPRIKPRPLKSPALAGVFYTTSAIWEIQWDVQTLTQLPCHTPPPQPFFPLNPSGVRGDEGMQERCCKRLNQAGKKMVSFLTMGSGWSQQVLPPNVYNSDHLMPR</sequence>
<protein>
    <submittedName>
        <fullName evidence="1">Uncharacterized protein</fullName>
    </submittedName>
</protein>
<reference evidence="1" key="1">
    <citation type="submission" date="2023-04" db="EMBL/GenBank/DDBJ databases">
        <authorList>
            <consortium name="ELIXIR-Norway"/>
        </authorList>
    </citation>
    <scope>NUCLEOTIDE SEQUENCE [LARGE SCALE GENOMIC DNA]</scope>
</reference>
<accession>A0ABN8XKX6</accession>
<evidence type="ECO:0000313" key="1">
    <source>
        <dbReference type="EMBL" id="CAI9150090.1"/>
    </source>
</evidence>